<sequence length="276" mass="31699">MPAAAGHQILKEGGLLFIIGAVLSHTYCGLPSYYNKNVKAMKGSIPLTIFDPFWKQQAAAHHAEKKTVEKGGSNERQYTGLPAPGEWTQSYAQWLRNYQGFIKALWDVYKLNTFSEWFQIHKDRCNNLMQHKGFCLGFRYGLARNKENGYINNLYLPGGTKENFNPHTGLEKTNFQAPKSNSEPKARGAAFQGRQQRGRWEPYQQEDDQGQGRDNGEGSQYRDNQDNRRDNRDRRDDRDCDSQEPSRQREFGDQVKGYKSQQGNPKETQQNQGKPL</sequence>
<accession>A0A2N5TYU6</accession>
<dbReference type="Proteomes" id="UP000235392">
    <property type="component" value="Unassembled WGS sequence"/>
</dbReference>
<evidence type="ECO:0000313" key="3">
    <source>
        <dbReference type="Proteomes" id="UP000235392"/>
    </source>
</evidence>
<feature type="region of interest" description="Disordered" evidence="1">
    <location>
        <begin position="165"/>
        <end position="276"/>
    </location>
</feature>
<proteinExistence type="predicted"/>
<gene>
    <name evidence="2" type="ORF">PCASD_17763</name>
</gene>
<evidence type="ECO:0000313" key="2">
    <source>
        <dbReference type="EMBL" id="PLW30627.1"/>
    </source>
</evidence>
<feature type="compositionally biased region" description="Polar residues" evidence="1">
    <location>
        <begin position="259"/>
        <end position="276"/>
    </location>
</feature>
<dbReference type="EMBL" id="PGCI01000291">
    <property type="protein sequence ID" value="PLW30627.1"/>
    <property type="molecule type" value="Genomic_DNA"/>
</dbReference>
<comment type="caution">
    <text evidence="2">The sequence shown here is derived from an EMBL/GenBank/DDBJ whole genome shotgun (WGS) entry which is preliminary data.</text>
</comment>
<reference evidence="2 3" key="1">
    <citation type="submission" date="2017-11" db="EMBL/GenBank/DDBJ databases">
        <title>De novo assembly and phasing of dikaryotic genomes from two isolates of Puccinia coronata f. sp. avenae, the causal agent of oat crown rust.</title>
        <authorList>
            <person name="Miller M.E."/>
            <person name="Zhang Y."/>
            <person name="Omidvar V."/>
            <person name="Sperschneider J."/>
            <person name="Schwessinger B."/>
            <person name="Raley C."/>
            <person name="Palmer J.M."/>
            <person name="Garnica D."/>
            <person name="Upadhyaya N."/>
            <person name="Rathjen J."/>
            <person name="Taylor J.M."/>
            <person name="Park R.F."/>
            <person name="Dodds P.N."/>
            <person name="Hirsch C.D."/>
            <person name="Kianian S.F."/>
            <person name="Figueroa M."/>
        </authorList>
    </citation>
    <scope>NUCLEOTIDE SEQUENCE [LARGE SCALE GENOMIC DNA]</scope>
    <source>
        <strain evidence="2">12SD80</strain>
    </source>
</reference>
<protein>
    <submittedName>
        <fullName evidence="2">Uncharacterized protein</fullName>
    </submittedName>
</protein>
<name>A0A2N5TYU6_9BASI</name>
<feature type="compositionally biased region" description="Polar residues" evidence="1">
    <location>
        <begin position="165"/>
        <end position="183"/>
    </location>
</feature>
<feature type="compositionally biased region" description="Basic and acidic residues" evidence="1">
    <location>
        <begin position="223"/>
        <end position="253"/>
    </location>
</feature>
<evidence type="ECO:0000256" key="1">
    <source>
        <dbReference type="SAM" id="MobiDB-lite"/>
    </source>
</evidence>
<organism evidence="2 3">
    <name type="scientific">Puccinia coronata f. sp. avenae</name>
    <dbReference type="NCBI Taxonomy" id="200324"/>
    <lineage>
        <taxon>Eukaryota</taxon>
        <taxon>Fungi</taxon>
        <taxon>Dikarya</taxon>
        <taxon>Basidiomycota</taxon>
        <taxon>Pucciniomycotina</taxon>
        <taxon>Pucciniomycetes</taxon>
        <taxon>Pucciniales</taxon>
        <taxon>Pucciniaceae</taxon>
        <taxon>Puccinia</taxon>
    </lineage>
</organism>
<dbReference type="AlphaFoldDB" id="A0A2N5TYU6"/>